<name>A0ABS3YK70_9BACT</name>
<dbReference type="InterPro" id="IPR050553">
    <property type="entry name" value="Thioredoxin_ResA/DsbE_sf"/>
</dbReference>
<sequence length="375" mass="41423">MKKYFLLPALLLPALVHAQESYTIKGKVGAYNAPAKAYLQYVKEGKRALDSAAVENGAFTFSGTVPSPSSALLAFSYGPGTPREIAQKSSVSIYLEKGDILVQSQDSMHNATVKGGANNADNTELNTLLKSVNERNGALMVKYYGATPEQQKDEAFREGVMAEARKIDADREEIQKKFLETHTSSVVALDVVKQMAGGTPDYAEIYPQFARLSKEVRESESGKTYEEYLNKIKAVSLGAVAPDFTQNDTEGKPVSLASFRGKYVLIDFWASWCGPCRQENPNVVKAYNAYKDKNFTILGVSLDQSGAKDKWLKAIADDNLTWTHVSDLEYWNNAVAKQYAVRSIPQNFLIDPQGKIVAKNLRGEELDKKLAELLH</sequence>
<evidence type="ECO:0000256" key="2">
    <source>
        <dbReference type="ARBA" id="ARBA00022748"/>
    </source>
</evidence>
<evidence type="ECO:0000256" key="3">
    <source>
        <dbReference type="ARBA" id="ARBA00023157"/>
    </source>
</evidence>
<feature type="domain" description="Thioredoxin" evidence="6">
    <location>
        <begin position="235"/>
        <end position="375"/>
    </location>
</feature>
<dbReference type="InterPro" id="IPR013766">
    <property type="entry name" value="Thioredoxin_domain"/>
</dbReference>
<comment type="caution">
    <text evidence="7">The sequence shown here is derived from an EMBL/GenBank/DDBJ whole genome shotgun (WGS) entry which is preliminary data.</text>
</comment>
<organism evidence="7 8">
    <name type="scientific">Chitinophaga chungangae</name>
    <dbReference type="NCBI Taxonomy" id="2821488"/>
    <lineage>
        <taxon>Bacteria</taxon>
        <taxon>Pseudomonadati</taxon>
        <taxon>Bacteroidota</taxon>
        <taxon>Chitinophagia</taxon>
        <taxon>Chitinophagales</taxon>
        <taxon>Chitinophagaceae</taxon>
        <taxon>Chitinophaga</taxon>
    </lineage>
</organism>
<gene>
    <name evidence="7" type="ORF">J7I43_22800</name>
</gene>
<dbReference type="RefSeq" id="WP_209148234.1">
    <property type="nucleotide sequence ID" value="NZ_JAGHKP010000004.1"/>
</dbReference>
<dbReference type="EMBL" id="JAGHKP010000004">
    <property type="protein sequence ID" value="MBO9155076.1"/>
    <property type="molecule type" value="Genomic_DNA"/>
</dbReference>
<feature type="chain" id="PRO_5046425097" evidence="5">
    <location>
        <begin position="19"/>
        <end position="375"/>
    </location>
</feature>
<dbReference type="Pfam" id="PF00578">
    <property type="entry name" value="AhpC-TSA"/>
    <property type="match status" value="1"/>
</dbReference>
<dbReference type="PANTHER" id="PTHR42852">
    <property type="entry name" value="THIOL:DISULFIDE INTERCHANGE PROTEIN DSBE"/>
    <property type="match status" value="1"/>
</dbReference>
<keyword evidence="8" id="KW-1185">Reference proteome</keyword>
<evidence type="ECO:0000256" key="5">
    <source>
        <dbReference type="SAM" id="SignalP"/>
    </source>
</evidence>
<comment type="subcellular location">
    <subcellularLocation>
        <location evidence="1">Cell envelope</location>
    </subcellularLocation>
</comment>
<dbReference type="SUPFAM" id="SSF52833">
    <property type="entry name" value="Thioredoxin-like"/>
    <property type="match status" value="1"/>
</dbReference>
<dbReference type="PANTHER" id="PTHR42852:SF6">
    <property type="entry name" value="THIOL:DISULFIDE INTERCHANGE PROTEIN DSBE"/>
    <property type="match status" value="1"/>
</dbReference>
<keyword evidence="4" id="KW-0676">Redox-active center</keyword>
<dbReference type="CDD" id="cd02966">
    <property type="entry name" value="TlpA_like_family"/>
    <property type="match status" value="1"/>
</dbReference>
<evidence type="ECO:0000259" key="6">
    <source>
        <dbReference type="PROSITE" id="PS51352"/>
    </source>
</evidence>
<dbReference type="Gene3D" id="3.40.30.10">
    <property type="entry name" value="Glutaredoxin"/>
    <property type="match status" value="1"/>
</dbReference>
<protein>
    <submittedName>
        <fullName evidence="7">AhpC/TSA family protein</fullName>
    </submittedName>
</protein>
<dbReference type="PROSITE" id="PS00194">
    <property type="entry name" value="THIOREDOXIN_1"/>
    <property type="match status" value="1"/>
</dbReference>
<keyword evidence="5" id="KW-0732">Signal</keyword>
<keyword evidence="3" id="KW-1015">Disulfide bond</keyword>
<keyword evidence="2" id="KW-0201">Cytochrome c-type biogenesis</keyword>
<dbReference type="InterPro" id="IPR000866">
    <property type="entry name" value="AhpC/TSA"/>
</dbReference>
<evidence type="ECO:0000313" key="7">
    <source>
        <dbReference type="EMBL" id="MBO9155076.1"/>
    </source>
</evidence>
<reference evidence="8" key="1">
    <citation type="submission" date="2021-03" db="EMBL/GenBank/DDBJ databases">
        <title>Assistant Professor.</title>
        <authorList>
            <person name="Huq M.A."/>
        </authorList>
    </citation>
    <scope>NUCLEOTIDE SEQUENCE [LARGE SCALE GENOMIC DNA]</scope>
    <source>
        <strain evidence="8">MAH-28</strain>
    </source>
</reference>
<evidence type="ECO:0000256" key="1">
    <source>
        <dbReference type="ARBA" id="ARBA00004196"/>
    </source>
</evidence>
<dbReference type="InterPro" id="IPR025380">
    <property type="entry name" value="DUF4369"/>
</dbReference>
<dbReference type="InterPro" id="IPR036249">
    <property type="entry name" value="Thioredoxin-like_sf"/>
</dbReference>
<dbReference type="PROSITE" id="PS51352">
    <property type="entry name" value="THIOREDOXIN_2"/>
    <property type="match status" value="1"/>
</dbReference>
<accession>A0ABS3YK70</accession>
<proteinExistence type="predicted"/>
<evidence type="ECO:0000313" key="8">
    <source>
        <dbReference type="Proteomes" id="UP000679126"/>
    </source>
</evidence>
<dbReference type="Proteomes" id="UP000679126">
    <property type="component" value="Unassembled WGS sequence"/>
</dbReference>
<dbReference type="Pfam" id="PF14289">
    <property type="entry name" value="DUF4369"/>
    <property type="match status" value="1"/>
</dbReference>
<feature type="signal peptide" evidence="5">
    <location>
        <begin position="1"/>
        <end position="18"/>
    </location>
</feature>
<dbReference type="InterPro" id="IPR017937">
    <property type="entry name" value="Thioredoxin_CS"/>
</dbReference>
<evidence type="ECO:0000256" key="4">
    <source>
        <dbReference type="ARBA" id="ARBA00023284"/>
    </source>
</evidence>